<reference evidence="7 8" key="1">
    <citation type="submission" date="2013-04" db="EMBL/GenBank/DDBJ databases">
        <title>The Genome Sequence of Parabacteroides goldsteinii DSM 19448.</title>
        <authorList>
            <consortium name="The Broad Institute Genomics Platform"/>
            <person name="Earl A."/>
            <person name="Ward D."/>
            <person name="Feldgarden M."/>
            <person name="Gevers D."/>
            <person name="Martens E."/>
            <person name="Sakamoto M."/>
            <person name="Benno Y."/>
            <person name="Song Y."/>
            <person name="Liu C."/>
            <person name="Lee J."/>
            <person name="Bolanos M."/>
            <person name="Vaisanen M.L."/>
            <person name="Finegold S.M."/>
            <person name="Walker B."/>
            <person name="Young S."/>
            <person name="Zeng Q."/>
            <person name="Gargeya S."/>
            <person name="Fitzgerald M."/>
            <person name="Haas B."/>
            <person name="Abouelleil A."/>
            <person name="Allen A.W."/>
            <person name="Alvarado L."/>
            <person name="Arachchi H.M."/>
            <person name="Berlin A.M."/>
            <person name="Chapman S.B."/>
            <person name="Gainer-Dewar J."/>
            <person name="Goldberg J."/>
            <person name="Griggs A."/>
            <person name="Gujja S."/>
            <person name="Hansen M."/>
            <person name="Howarth C."/>
            <person name="Imamovic A."/>
            <person name="Ireland A."/>
            <person name="Larimer J."/>
            <person name="McCowan C."/>
            <person name="Murphy C."/>
            <person name="Pearson M."/>
            <person name="Poon T.W."/>
            <person name="Priest M."/>
            <person name="Roberts A."/>
            <person name="Saif S."/>
            <person name="Shea T."/>
            <person name="Sisk P."/>
            <person name="Sykes S."/>
            <person name="Wortman J."/>
            <person name="Nusbaum C."/>
            <person name="Birren B."/>
        </authorList>
    </citation>
    <scope>NUCLEOTIDE SEQUENCE [LARGE SCALE GENOMIC DNA]</scope>
    <source>
        <strain evidence="7 8">DSM 19448</strain>
    </source>
</reference>
<dbReference type="Gene3D" id="1.10.10.10">
    <property type="entry name" value="Winged helix-like DNA-binding domain superfamily/Winged helix DNA-binding domain"/>
    <property type="match status" value="1"/>
</dbReference>
<dbReference type="PATRIC" id="fig|927665.4.peg.1455"/>
<dbReference type="STRING" id="927665.HMPREF1535_01423"/>
<comment type="similarity">
    <text evidence="1">Belongs to the sigma-70 factor family. ECF subfamily.</text>
</comment>
<dbReference type="CDD" id="cd06171">
    <property type="entry name" value="Sigma70_r4"/>
    <property type="match status" value="1"/>
</dbReference>
<evidence type="ECO:0000313" key="8">
    <source>
        <dbReference type="Proteomes" id="UP000033047"/>
    </source>
</evidence>
<organism evidence="7 8">
    <name type="scientific">Parabacteroides goldsteinii DSM 19448 = WAL 12034</name>
    <dbReference type="NCBI Taxonomy" id="927665"/>
    <lineage>
        <taxon>Bacteria</taxon>
        <taxon>Pseudomonadati</taxon>
        <taxon>Bacteroidota</taxon>
        <taxon>Bacteroidia</taxon>
        <taxon>Bacteroidales</taxon>
        <taxon>Tannerellaceae</taxon>
        <taxon>Parabacteroides</taxon>
    </lineage>
</organism>
<feature type="domain" description="RNA polymerase sigma-70 region 2" evidence="5">
    <location>
        <begin position="14"/>
        <end position="78"/>
    </location>
</feature>
<dbReference type="EMBL" id="AQHV01000010">
    <property type="protein sequence ID" value="KKB56772.1"/>
    <property type="molecule type" value="Genomic_DNA"/>
</dbReference>
<dbReference type="InterPro" id="IPR039425">
    <property type="entry name" value="RNA_pol_sigma-70-like"/>
</dbReference>
<protein>
    <submittedName>
        <fullName evidence="7">Sigma-70 family RNA polymerase sigma factor</fullName>
    </submittedName>
</protein>
<dbReference type="Pfam" id="PF04542">
    <property type="entry name" value="Sigma70_r2"/>
    <property type="match status" value="1"/>
</dbReference>
<comment type="caution">
    <text evidence="7">The sequence shown here is derived from an EMBL/GenBank/DDBJ whole genome shotgun (WGS) entry which is preliminary data.</text>
</comment>
<accession>A0A0F5JH20</accession>
<feature type="domain" description="RNA polymerase sigma factor 70 region 4 type 2" evidence="6">
    <location>
        <begin position="107"/>
        <end position="158"/>
    </location>
</feature>
<dbReference type="HOGENOM" id="CLU_047691_3_3_10"/>
<sequence>MKSNQKEFLKILSAYQGIIHKVNQVYFKSKIDKEDNFQEVVYQLWRSFPSLQNKEKPASWIYAVAINTSISKVRQDSRIEFCDASDSALNIEAATPNEQQEQNENYQRLINALYKLNEIDKSIMLLYMEDYSYEEIAEIVGMSSSNIGMKIHRLKSRLQKQFKK</sequence>
<keyword evidence="2" id="KW-0805">Transcription regulation</keyword>
<name>A0A0F5JH20_9BACT</name>
<evidence type="ECO:0000259" key="6">
    <source>
        <dbReference type="Pfam" id="PF08281"/>
    </source>
</evidence>
<dbReference type="PANTHER" id="PTHR43133:SF45">
    <property type="entry name" value="RNA POLYMERASE ECF-TYPE SIGMA FACTOR"/>
    <property type="match status" value="1"/>
</dbReference>
<dbReference type="InterPro" id="IPR007627">
    <property type="entry name" value="RNA_pol_sigma70_r2"/>
</dbReference>
<dbReference type="RefSeq" id="WP_046145682.1">
    <property type="nucleotide sequence ID" value="NZ_KQ033912.1"/>
</dbReference>
<dbReference type="PANTHER" id="PTHR43133">
    <property type="entry name" value="RNA POLYMERASE ECF-TYPE SIGMA FACTO"/>
    <property type="match status" value="1"/>
</dbReference>
<dbReference type="InterPro" id="IPR036388">
    <property type="entry name" value="WH-like_DNA-bd_sf"/>
</dbReference>
<dbReference type="Gene3D" id="1.10.1740.10">
    <property type="match status" value="1"/>
</dbReference>
<keyword evidence="4" id="KW-0804">Transcription</keyword>
<dbReference type="InterPro" id="IPR014284">
    <property type="entry name" value="RNA_pol_sigma-70_dom"/>
</dbReference>
<evidence type="ECO:0000256" key="1">
    <source>
        <dbReference type="ARBA" id="ARBA00010641"/>
    </source>
</evidence>
<dbReference type="GO" id="GO:0016987">
    <property type="term" value="F:sigma factor activity"/>
    <property type="evidence" value="ECO:0007669"/>
    <property type="project" value="UniProtKB-KW"/>
</dbReference>
<dbReference type="InterPro" id="IPR013249">
    <property type="entry name" value="RNA_pol_sigma70_r4_t2"/>
</dbReference>
<dbReference type="Pfam" id="PF08281">
    <property type="entry name" value="Sigma70_r4_2"/>
    <property type="match status" value="1"/>
</dbReference>
<evidence type="ECO:0000256" key="3">
    <source>
        <dbReference type="ARBA" id="ARBA00023082"/>
    </source>
</evidence>
<dbReference type="AlphaFoldDB" id="A0A0F5JH20"/>
<dbReference type="GO" id="GO:0006352">
    <property type="term" value="P:DNA-templated transcription initiation"/>
    <property type="evidence" value="ECO:0007669"/>
    <property type="project" value="InterPro"/>
</dbReference>
<evidence type="ECO:0000259" key="5">
    <source>
        <dbReference type="Pfam" id="PF04542"/>
    </source>
</evidence>
<evidence type="ECO:0000256" key="2">
    <source>
        <dbReference type="ARBA" id="ARBA00023015"/>
    </source>
</evidence>
<evidence type="ECO:0000256" key="4">
    <source>
        <dbReference type="ARBA" id="ARBA00023163"/>
    </source>
</evidence>
<dbReference type="GO" id="GO:0003677">
    <property type="term" value="F:DNA binding"/>
    <property type="evidence" value="ECO:0007669"/>
    <property type="project" value="InterPro"/>
</dbReference>
<dbReference type="InterPro" id="IPR013324">
    <property type="entry name" value="RNA_pol_sigma_r3/r4-like"/>
</dbReference>
<dbReference type="Proteomes" id="UP000033047">
    <property type="component" value="Unassembled WGS sequence"/>
</dbReference>
<keyword evidence="3" id="KW-0731">Sigma factor</keyword>
<dbReference type="NCBIfam" id="TIGR02937">
    <property type="entry name" value="sigma70-ECF"/>
    <property type="match status" value="1"/>
</dbReference>
<dbReference type="InterPro" id="IPR013325">
    <property type="entry name" value="RNA_pol_sigma_r2"/>
</dbReference>
<evidence type="ECO:0000313" key="7">
    <source>
        <dbReference type="EMBL" id="KKB56772.1"/>
    </source>
</evidence>
<dbReference type="SUPFAM" id="SSF88659">
    <property type="entry name" value="Sigma3 and sigma4 domains of RNA polymerase sigma factors"/>
    <property type="match status" value="1"/>
</dbReference>
<proteinExistence type="inferred from homology"/>
<dbReference type="SUPFAM" id="SSF88946">
    <property type="entry name" value="Sigma2 domain of RNA polymerase sigma factors"/>
    <property type="match status" value="1"/>
</dbReference>
<gene>
    <name evidence="7" type="ORF">HMPREF1535_01423</name>
</gene>